<keyword evidence="4 6" id="KW-0862">Zinc</keyword>
<organism evidence="9 10">
    <name type="scientific">Reticulibacter mediterranei</name>
    <dbReference type="NCBI Taxonomy" id="2778369"/>
    <lineage>
        <taxon>Bacteria</taxon>
        <taxon>Bacillati</taxon>
        <taxon>Chloroflexota</taxon>
        <taxon>Ktedonobacteria</taxon>
        <taxon>Ktedonobacterales</taxon>
        <taxon>Reticulibacteraceae</taxon>
        <taxon>Reticulibacter</taxon>
    </lineage>
</organism>
<dbReference type="GO" id="GO:0006508">
    <property type="term" value="P:proteolysis"/>
    <property type="evidence" value="ECO:0007669"/>
    <property type="project" value="UniProtKB-KW"/>
</dbReference>
<dbReference type="InterPro" id="IPR011977">
    <property type="entry name" value="Pept_M3B_clade3"/>
</dbReference>
<gene>
    <name evidence="9" type="ORF">KSF_035040</name>
</gene>
<evidence type="ECO:0000256" key="5">
    <source>
        <dbReference type="ARBA" id="ARBA00023049"/>
    </source>
</evidence>
<comment type="caution">
    <text evidence="9">The sequence shown here is derived from an EMBL/GenBank/DDBJ whole genome shotgun (WGS) entry which is preliminary data.</text>
</comment>
<name>A0A8J3IQA1_9CHLR</name>
<dbReference type="GO" id="GO:0046872">
    <property type="term" value="F:metal ion binding"/>
    <property type="evidence" value="ECO:0007669"/>
    <property type="project" value="UniProtKB-UniRule"/>
</dbReference>
<evidence type="ECO:0000313" key="10">
    <source>
        <dbReference type="Proteomes" id="UP000597444"/>
    </source>
</evidence>
<evidence type="ECO:0000256" key="4">
    <source>
        <dbReference type="ARBA" id="ARBA00022833"/>
    </source>
</evidence>
<evidence type="ECO:0000256" key="3">
    <source>
        <dbReference type="ARBA" id="ARBA00022801"/>
    </source>
</evidence>
<protein>
    <submittedName>
        <fullName evidence="9">Oligoendopeptidase F</fullName>
    </submittedName>
</protein>
<dbReference type="SUPFAM" id="SSF55486">
    <property type="entry name" value="Metalloproteases ('zincins'), catalytic domain"/>
    <property type="match status" value="1"/>
</dbReference>
<dbReference type="Pfam" id="PF08439">
    <property type="entry name" value="Peptidase_M3_N"/>
    <property type="match status" value="1"/>
</dbReference>
<dbReference type="InterPro" id="IPR001333">
    <property type="entry name" value="Peptidase_M32_Taq"/>
</dbReference>
<feature type="domain" description="Peptidase M3A/M3B catalytic" evidence="7">
    <location>
        <begin position="206"/>
        <end position="585"/>
    </location>
</feature>
<accession>A0A8J3IQA1</accession>
<keyword evidence="10" id="KW-1185">Reference proteome</keyword>
<evidence type="ECO:0000259" key="8">
    <source>
        <dbReference type="Pfam" id="PF08439"/>
    </source>
</evidence>
<proteinExistence type="inferred from homology"/>
<dbReference type="Gene3D" id="1.10.1370.20">
    <property type="entry name" value="Oligoendopeptidase f, C-terminal domain"/>
    <property type="match status" value="1"/>
</dbReference>
<dbReference type="NCBIfam" id="TIGR02290">
    <property type="entry name" value="M3_fam_3"/>
    <property type="match status" value="1"/>
</dbReference>
<dbReference type="InterPro" id="IPR001567">
    <property type="entry name" value="Pept_M3A_M3B_dom"/>
</dbReference>
<dbReference type="InterPro" id="IPR013647">
    <property type="entry name" value="OligopepF_N_dom"/>
</dbReference>
<evidence type="ECO:0000256" key="2">
    <source>
        <dbReference type="ARBA" id="ARBA00022723"/>
    </source>
</evidence>
<dbReference type="GO" id="GO:0004222">
    <property type="term" value="F:metalloendopeptidase activity"/>
    <property type="evidence" value="ECO:0007669"/>
    <property type="project" value="InterPro"/>
</dbReference>
<dbReference type="EMBL" id="BNJK01000001">
    <property type="protein sequence ID" value="GHO93456.1"/>
    <property type="molecule type" value="Genomic_DNA"/>
</dbReference>
<dbReference type="PANTHER" id="PTHR34217">
    <property type="entry name" value="METAL-DEPENDENT CARBOXYPEPTIDASE"/>
    <property type="match status" value="1"/>
</dbReference>
<keyword evidence="3 6" id="KW-0378">Hydrolase</keyword>
<evidence type="ECO:0000256" key="6">
    <source>
        <dbReference type="RuleBase" id="RU003435"/>
    </source>
</evidence>
<dbReference type="AlphaFoldDB" id="A0A8J3IQA1"/>
<dbReference type="CDD" id="cd09607">
    <property type="entry name" value="M3B_PepF"/>
    <property type="match status" value="1"/>
</dbReference>
<reference evidence="9" key="1">
    <citation type="submission" date="2020-10" db="EMBL/GenBank/DDBJ databases">
        <title>Taxonomic study of unclassified bacteria belonging to the class Ktedonobacteria.</title>
        <authorList>
            <person name="Yabe S."/>
            <person name="Wang C.M."/>
            <person name="Zheng Y."/>
            <person name="Sakai Y."/>
            <person name="Cavaletti L."/>
            <person name="Monciardini P."/>
            <person name="Donadio S."/>
        </authorList>
    </citation>
    <scope>NUCLEOTIDE SEQUENCE</scope>
    <source>
        <strain evidence="9">ID150040</strain>
    </source>
</reference>
<dbReference type="Gene3D" id="1.20.140.70">
    <property type="entry name" value="Oligopeptidase f, N-terminal domain"/>
    <property type="match status" value="1"/>
</dbReference>
<keyword evidence="2 6" id="KW-0479">Metal-binding</keyword>
<comment type="cofactor">
    <cofactor evidence="6">
        <name>Zn(2+)</name>
        <dbReference type="ChEBI" id="CHEBI:29105"/>
    </cofactor>
    <text evidence="6">Binds 1 zinc ion.</text>
</comment>
<sequence length="600" mass="67793">MTTTRTLPHWDMSVVYPGLDSPEFAQDFAAIVQDIQQLASSFDTHHIQKRPNLTVDSEVIQTFETITNQLNIVLDRTKTLSVYISCFVNTNSHDNLAQARMSELQRSLVVLSQLSTRMTAWLGSLDVEALIAGSMLAQEHAYALRKAKEQAAHLMSPAEESLAAELNVSSGSAWTRLHGNITSQLTLAVEVDGETQELPMSAVRNMAYDTDRDVRRRAYEAELTGWKKVALPLAASMNSIKNEVQVLAHHRHWQSALEASLFANSIDSQTLEAMLSAARASFPDFRRYLHAKARVLSVSRLAWYDLFAPIGTENRTWDFDEAAAFIVEQFGTYSERLSGFAARAFAEHWIDAEPRPGKRDGAYCTGLRGTESRVFANYKPVFGGVSTLAHELGHGYHNVNLAHRTPLQRSHPMTLAETASIFCETIIRHAALQKADEQEQLAILEASLQGSCQIVVDITSRFLFEQRLFEKRQQRELSVDELNDLMLEAQRETYGDGLDEELLHPYMWAMKPHYYSTGRSFYNYPYMFGLLFGLGLYARYQQDPETFKRGYDDLLSSTGMADAATLAGRFGIDLRTEDFWRASLEIIRQDIDQFEALIQK</sequence>
<comment type="similarity">
    <text evidence="6">Belongs to the peptidase M3 family.</text>
</comment>
<evidence type="ECO:0000313" key="9">
    <source>
        <dbReference type="EMBL" id="GHO93456.1"/>
    </source>
</evidence>
<dbReference type="Pfam" id="PF01432">
    <property type="entry name" value="Peptidase_M3"/>
    <property type="match status" value="1"/>
</dbReference>
<keyword evidence="5 6" id="KW-0482">Metalloprotease</keyword>
<evidence type="ECO:0000256" key="1">
    <source>
        <dbReference type="ARBA" id="ARBA00022670"/>
    </source>
</evidence>
<dbReference type="Proteomes" id="UP000597444">
    <property type="component" value="Unassembled WGS sequence"/>
</dbReference>
<dbReference type="InterPro" id="IPR042088">
    <property type="entry name" value="OligoPept_F_C"/>
</dbReference>
<evidence type="ECO:0000259" key="7">
    <source>
        <dbReference type="Pfam" id="PF01432"/>
    </source>
</evidence>
<keyword evidence="1 6" id="KW-0645">Protease</keyword>
<dbReference type="PANTHER" id="PTHR34217:SF1">
    <property type="entry name" value="CARBOXYPEPTIDASE 1"/>
    <property type="match status" value="1"/>
</dbReference>
<feature type="domain" description="Oligopeptidase F N-terminal" evidence="8">
    <location>
        <begin position="128"/>
        <end position="185"/>
    </location>
</feature>
<dbReference type="InterPro" id="IPR034006">
    <property type="entry name" value="M3B_PepF_2"/>
</dbReference>
<dbReference type="GO" id="GO:0004181">
    <property type="term" value="F:metallocarboxypeptidase activity"/>
    <property type="evidence" value="ECO:0007669"/>
    <property type="project" value="InterPro"/>
</dbReference>